<dbReference type="NCBIfam" id="NF047356">
    <property type="entry name" value="RNA_bind_RnpM"/>
    <property type="match status" value="1"/>
</dbReference>
<gene>
    <name evidence="2" type="ORF">HMPREF3225_01639</name>
</gene>
<feature type="domain" description="YlxR" evidence="1">
    <location>
        <begin position="12"/>
        <end position="86"/>
    </location>
</feature>
<accession>A0ABD4EEH3</accession>
<dbReference type="CDD" id="cd00279">
    <property type="entry name" value="YlxR"/>
    <property type="match status" value="1"/>
</dbReference>
<evidence type="ECO:0000259" key="1">
    <source>
        <dbReference type="Pfam" id="PF04296"/>
    </source>
</evidence>
<dbReference type="AlphaFoldDB" id="A0ABD4EEH3"/>
<protein>
    <recommendedName>
        <fullName evidence="1">YlxR domain-containing protein</fullName>
    </recommendedName>
</protein>
<dbReference type="EMBL" id="LRQI01000074">
    <property type="protein sequence ID" value="KXA37466.1"/>
    <property type="molecule type" value="Genomic_DNA"/>
</dbReference>
<dbReference type="InterPro" id="IPR007393">
    <property type="entry name" value="YlxR_dom"/>
</dbReference>
<dbReference type="SUPFAM" id="SSF64376">
    <property type="entry name" value="YlxR-like"/>
    <property type="match status" value="1"/>
</dbReference>
<dbReference type="PANTHER" id="PTHR34215:SF1">
    <property type="entry name" value="YLXR DOMAIN-CONTAINING PROTEIN"/>
    <property type="match status" value="1"/>
</dbReference>
<name>A0ABD4EEH3_STALU</name>
<proteinExistence type="predicted"/>
<dbReference type="Gene3D" id="3.30.1230.10">
    <property type="entry name" value="YlxR-like"/>
    <property type="match status" value="1"/>
</dbReference>
<organism evidence="2 3">
    <name type="scientific">Staphylococcus lugdunensis</name>
    <dbReference type="NCBI Taxonomy" id="28035"/>
    <lineage>
        <taxon>Bacteria</taxon>
        <taxon>Bacillati</taxon>
        <taxon>Bacillota</taxon>
        <taxon>Bacilli</taxon>
        <taxon>Bacillales</taxon>
        <taxon>Staphylococcaceae</taxon>
        <taxon>Staphylococcus</taxon>
    </lineage>
</organism>
<evidence type="ECO:0000313" key="2">
    <source>
        <dbReference type="EMBL" id="KXA37466.1"/>
    </source>
</evidence>
<dbReference type="Pfam" id="PF04296">
    <property type="entry name" value="YlxR"/>
    <property type="match status" value="1"/>
</dbReference>
<dbReference type="PANTHER" id="PTHR34215">
    <property type="entry name" value="BLL0784 PROTEIN"/>
    <property type="match status" value="1"/>
</dbReference>
<dbReference type="InterPro" id="IPR037465">
    <property type="entry name" value="YlxR"/>
</dbReference>
<dbReference type="InterPro" id="IPR035931">
    <property type="entry name" value="YlxR-like_sf"/>
</dbReference>
<dbReference type="Proteomes" id="UP000070063">
    <property type="component" value="Unassembled WGS sequence"/>
</dbReference>
<sequence length="97" mass="11247">MYLMKKKKIPMRKCILTNEMQPKKDMIRVVINKEGEIFADATGKKPGRGAYVSKVVSAVEQAQQKGVLEKYFNASKEQLDPVYKEIIRLIYREEIPK</sequence>
<evidence type="ECO:0000313" key="3">
    <source>
        <dbReference type="Proteomes" id="UP000070063"/>
    </source>
</evidence>
<reference evidence="2 3" key="1">
    <citation type="submission" date="2016-01" db="EMBL/GenBank/DDBJ databases">
        <authorList>
            <person name="Mitreva M."/>
            <person name="Pepin K.H."/>
            <person name="Mihindukulasuriya K.A."/>
            <person name="Fulton R."/>
            <person name="Fronick C."/>
            <person name="O'Laughlin M."/>
            <person name="Miner T."/>
            <person name="Herter B."/>
            <person name="Rosa B.A."/>
            <person name="Cordes M."/>
            <person name="Tomlinson C."/>
            <person name="Wollam A."/>
            <person name="Palsikar V.B."/>
            <person name="Mardis E.R."/>
            <person name="Wilson R.K."/>
        </authorList>
    </citation>
    <scope>NUCLEOTIDE SEQUENCE [LARGE SCALE GENOMIC DNA]</scope>
    <source>
        <strain evidence="2 3">MJR7738</strain>
    </source>
</reference>
<comment type="caution">
    <text evidence="2">The sequence shown here is derived from an EMBL/GenBank/DDBJ whole genome shotgun (WGS) entry which is preliminary data.</text>
</comment>